<comment type="caution">
    <text evidence="1">The sequence shown here is derived from an EMBL/GenBank/DDBJ whole genome shotgun (WGS) entry which is preliminary data.</text>
</comment>
<name>A0A8X6LJV0_TRICU</name>
<protein>
    <submittedName>
        <fullName evidence="1">Uncharacterized protein</fullName>
    </submittedName>
</protein>
<organism evidence="1 2">
    <name type="scientific">Trichonephila clavata</name>
    <name type="common">Joro spider</name>
    <name type="synonym">Nephila clavata</name>
    <dbReference type="NCBI Taxonomy" id="2740835"/>
    <lineage>
        <taxon>Eukaryota</taxon>
        <taxon>Metazoa</taxon>
        <taxon>Ecdysozoa</taxon>
        <taxon>Arthropoda</taxon>
        <taxon>Chelicerata</taxon>
        <taxon>Arachnida</taxon>
        <taxon>Araneae</taxon>
        <taxon>Araneomorphae</taxon>
        <taxon>Entelegynae</taxon>
        <taxon>Araneoidea</taxon>
        <taxon>Nephilidae</taxon>
        <taxon>Trichonephila</taxon>
    </lineage>
</organism>
<reference evidence="1" key="1">
    <citation type="submission" date="2020-07" db="EMBL/GenBank/DDBJ databases">
        <title>Multicomponent nature underlies the extraordinary mechanical properties of spider dragline silk.</title>
        <authorList>
            <person name="Kono N."/>
            <person name="Nakamura H."/>
            <person name="Mori M."/>
            <person name="Yoshida Y."/>
            <person name="Ohtoshi R."/>
            <person name="Malay A.D."/>
            <person name="Moran D.A.P."/>
            <person name="Tomita M."/>
            <person name="Numata K."/>
            <person name="Arakawa K."/>
        </authorList>
    </citation>
    <scope>NUCLEOTIDE SEQUENCE</scope>
</reference>
<sequence>MNDYFAYTATYRPKSVSTIVYENVRRGDEKNENRHEYFLQKIPSGPVESLLVIDYVSARVCGQLFFDHSIPSHVLFDGLLFFYCDWLVYMSKCKLKIDSSSVRVELSRGGRYLVMMPEQL</sequence>
<evidence type="ECO:0000313" key="1">
    <source>
        <dbReference type="EMBL" id="GFR09999.1"/>
    </source>
</evidence>
<evidence type="ECO:0000313" key="2">
    <source>
        <dbReference type="Proteomes" id="UP000887116"/>
    </source>
</evidence>
<gene>
    <name evidence="1" type="ORF">TNCT_714981</name>
</gene>
<dbReference type="AlphaFoldDB" id="A0A8X6LJV0"/>
<dbReference type="EMBL" id="BMAO01016631">
    <property type="protein sequence ID" value="GFR09999.1"/>
    <property type="molecule type" value="Genomic_DNA"/>
</dbReference>
<dbReference type="Proteomes" id="UP000887116">
    <property type="component" value="Unassembled WGS sequence"/>
</dbReference>
<proteinExistence type="predicted"/>
<accession>A0A8X6LJV0</accession>
<keyword evidence="2" id="KW-1185">Reference proteome</keyword>